<dbReference type="InterPro" id="IPR049450">
    <property type="entry name" value="ACOT8-like_C"/>
</dbReference>
<comment type="caution">
    <text evidence="4">The sequence shown here is derived from an EMBL/GenBank/DDBJ whole genome shotgun (WGS) entry which is preliminary data.</text>
</comment>
<dbReference type="InterPro" id="IPR029069">
    <property type="entry name" value="HotDog_dom_sf"/>
</dbReference>
<evidence type="ECO:0000259" key="3">
    <source>
        <dbReference type="Pfam" id="PF20789"/>
    </source>
</evidence>
<protein>
    <submittedName>
        <fullName evidence="4">Thioesterase family protein</fullName>
    </submittedName>
</protein>
<accession>A0ABW1JE99</accession>
<reference evidence="5" key="1">
    <citation type="journal article" date="2019" name="Int. J. Syst. Evol. Microbiol.">
        <title>The Global Catalogue of Microorganisms (GCM) 10K type strain sequencing project: providing services to taxonomists for standard genome sequencing and annotation.</title>
        <authorList>
            <consortium name="The Broad Institute Genomics Platform"/>
            <consortium name="The Broad Institute Genome Sequencing Center for Infectious Disease"/>
            <person name="Wu L."/>
            <person name="Ma J."/>
        </authorList>
    </citation>
    <scope>NUCLEOTIDE SEQUENCE [LARGE SCALE GENOMIC DNA]</scope>
    <source>
        <strain evidence="5">KACC 14249</strain>
    </source>
</reference>
<dbReference type="PANTHER" id="PTHR38110:SF1">
    <property type="entry name" value="THIOESTERASE DOMAIN-CONTAINING PROTEIN"/>
    <property type="match status" value="1"/>
</dbReference>
<keyword evidence="5" id="KW-1185">Reference proteome</keyword>
<dbReference type="InterPro" id="IPR042171">
    <property type="entry name" value="Acyl-CoA_hotdog"/>
</dbReference>
<feature type="region of interest" description="Disordered" evidence="1">
    <location>
        <begin position="1"/>
        <end position="31"/>
    </location>
</feature>
<feature type="domain" description="Acyl-CoA thioesterase-like C-terminal" evidence="3">
    <location>
        <begin position="156"/>
        <end position="281"/>
    </location>
</feature>
<dbReference type="EMBL" id="JBHSRD010000004">
    <property type="protein sequence ID" value="MFC6007626.1"/>
    <property type="molecule type" value="Genomic_DNA"/>
</dbReference>
<dbReference type="Proteomes" id="UP001596189">
    <property type="component" value="Unassembled WGS sequence"/>
</dbReference>
<dbReference type="CDD" id="cd03443">
    <property type="entry name" value="PaaI_thioesterase"/>
    <property type="match status" value="1"/>
</dbReference>
<dbReference type="PANTHER" id="PTHR38110">
    <property type="entry name" value="CHROMOSOME 23, WHOLE GENOME SHOTGUN SEQUENCE"/>
    <property type="match status" value="1"/>
</dbReference>
<sequence length="288" mass="30480">MTARFDEVTAVTRTSREPDGEPDGEPGRLEATIDPQWSIAGRTNGGYVLALMGRAAVLGVAAEREAAGRPPLPHPIAASATYLSPVPVGRVLLDVTVLRAGRTQSATRVTLRTPDGELRAEALVTCAELATDSEPVHDGVLPATLPPIEGCFRLPVEGPGFQVPIMEVLDERLDPACLGWAQGKPSGVGELRGYLSFADGRAMDPLGLLLAVDSLPPATFDVGLTGWVPTMQLSAWVRAVPAPGPVVVRQHARLIEGSLFDETCDIWDSRGRLVATGHQLAGIRVPRA</sequence>
<gene>
    <name evidence="4" type="ORF">ACFQDO_10845</name>
</gene>
<dbReference type="RefSeq" id="WP_345715693.1">
    <property type="nucleotide sequence ID" value="NZ_BAABFP010000002.1"/>
</dbReference>
<dbReference type="SUPFAM" id="SSF54637">
    <property type="entry name" value="Thioesterase/thiol ester dehydrase-isomerase"/>
    <property type="match status" value="2"/>
</dbReference>
<dbReference type="Gene3D" id="2.40.160.210">
    <property type="entry name" value="Acyl-CoA thioesterase, double hotdog domain"/>
    <property type="match status" value="1"/>
</dbReference>
<evidence type="ECO:0000313" key="5">
    <source>
        <dbReference type="Proteomes" id="UP001596189"/>
    </source>
</evidence>
<dbReference type="Pfam" id="PF13622">
    <property type="entry name" value="4HBT_3"/>
    <property type="match status" value="1"/>
</dbReference>
<dbReference type="InterPro" id="IPR052389">
    <property type="entry name" value="Sec_Metab_Biosynth-Assoc"/>
</dbReference>
<proteinExistence type="predicted"/>
<dbReference type="InterPro" id="IPR049449">
    <property type="entry name" value="TesB_ACOT8-like_N"/>
</dbReference>
<evidence type="ECO:0000259" key="2">
    <source>
        <dbReference type="Pfam" id="PF13622"/>
    </source>
</evidence>
<feature type="domain" description="Acyl-CoA thioesterase-like N-terminal HotDog" evidence="2">
    <location>
        <begin position="34"/>
        <end position="126"/>
    </location>
</feature>
<name>A0ABW1JE99_9ACTN</name>
<organism evidence="4 5">
    <name type="scientific">Angustibacter luteus</name>
    <dbReference type="NCBI Taxonomy" id="658456"/>
    <lineage>
        <taxon>Bacteria</taxon>
        <taxon>Bacillati</taxon>
        <taxon>Actinomycetota</taxon>
        <taxon>Actinomycetes</taxon>
        <taxon>Kineosporiales</taxon>
        <taxon>Kineosporiaceae</taxon>
    </lineage>
</organism>
<evidence type="ECO:0000256" key="1">
    <source>
        <dbReference type="SAM" id="MobiDB-lite"/>
    </source>
</evidence>
<dbReference type="Pfam" id="PF20789">
    <property type="entry name" value="4HBT_3C"/>
    <property type="match status" value="1"/>
</dbReference>
<evidence type="ECO:0000313" key="4">
    <source>
        <dbReference type="EMBL" id="MFC6007626.1"/>
    </source>
</evidence>